<proteinExistence type="predicted"/>
<dbReference type="Proteomes" id="UP001432027">
    <property type="component" value="Unassembled WGS sequence"/>
</dbReference>
<evidence type="ECO:0000313" key="1">
    <source>
        <dbReference type="EMBL" id="GMT00326.1"/>
    </source>
</evidence>
<name>A0AAV5U0F4_9BILA</name>
<dbReference type="Gene3D" id="1.10.238.10">
    <property type="entry name" value="EF-hand"/>
    <property type="match status" value="1"/>
</dbReference>
<dbReference type="EMBL" id="BTSX01000005">
    <property type="protein sequence ID" value="GMT00326.1"/>
    <property type="molecule type" value="Genomic_DNA"/>
</dbReference>
<sequence>QVDRFTIAEIQVIRESFSLFCLTSQYIGSSSQLRCILRSLGIPITHDDSVKYFESAESPIDMEGVLEIVWKENNASEDPLDEVKSALVAASNGTHLIEAIDLARILETTGEKLRPQETDAILNDLSPDGEPIPVNVLIDFLERQLY</sequence>
<organism evidence="1 2">
    <name type="scientific">Pristionchus entomophagus</name>
    <dbReference type="NCBI Taxonomy" id="358040"/>
    <lineage>
        <taxon>Eukaryota</taxon>
        <taxon>Metazoa</taxon>
        <taxon>Ecdysozoa</taxon>
        <taxon>Nematoda</taxon>
        <taxon>Chromadorea</taxon>
        <taxon>Rhabditida</taxon>
        <taxon>Rhabditina</taxon>
        <taxon>Diplogasteromorpha</taxon>
        <taxon>Diplogasteroidea</taxon>
        <taxon>Neodiplogasteridae</taxon>
        <taxon>Pristionchus</taxon>
    </lineage>
</organism>
<gene>
    <name evidence="1" type="ORF">PENTCL1PPCAC_22500</name>
</gene>
<reference evidence="1" key="1">
    <citation type="submission" date="2023-10" db="EMBL/GenBank/DDBJ databases">
        <title>Genome assembly of Pristionchus species.</title>
        <authorList>
            <person name="Yoshida K."/>
            <person name="Sommer R.J."/>
        </authorList>
    </citation>
    <scope>NUCLEOTIDE SEQUENCE</scope>
    <source>
        <strain evidence="1">RS0144</strain>
    </source>
</reference>
<feature type="non-terminal residue" evidence="1">
    <location>
        <position position="1"/>
    </location>
</feature>
<dbReference type="InterPro" id="IPR011992">
    <property type="entry name" value="EF-hand-dom_pair"/>
</dbReference>
<evidence type="ECO:0000313" key="2">
    <source>
        <dbReference type="Proteomes" id="UP001432027"/>
    </source>
</evidence>
<dbReference type="AlphaFoldDB" id="A0AAV5U0F4"/>
<protein>
    <submittedName>
        <fullName evidence="1">Uncharacterized protein</fullName>
    </submittedName>
</protein>
<comment type="caution">
    <text evidence="1">The sequence shown here is derived from an EMBL/GenBank/DDBJ whole genome shotgun (WGS) entry which is preliminary data.</text>
</comment>
<accession>A0AAV5U0F4</accession>
<keyword evidence="2" id="KW-1185">Reference proteome</keyword>
<dbReference type="SUPFAM" id="SSF47473">
    <property type="entry name" value="EF-hand"/>
    <property type="match status" value="1"/>
</dbReference>